<dbReference type="Proteomes" id="UP000249334">
    <property type="component" value="Unassembled WGS sequence"/>
</dbReference>
<evidence type="ECO:0000313" key="2">
    <source>
        <dbReference type="Proteomes" id="UP000249334"/>
    </source>
</evidence>
<proteinExistence type="predicted"/>
<keyword evidence="2" id="KW-1185">Reference proteome</keyword>
<dbReference type="Pfam" id="PF14137">
    <property type="entry name" value="DUF4304"/>
    <property type="match status" value="1"/>
</dbReference>
<comment type="caution">
    <text evidence="1">The sequence shown here is derived from an EMBL/GenBank/DDBJ whole genome shotgun (WGS) entry which is preliminary data.</text>
</comment>
<gene>
    <name evidence="1" type="ORF">GAR05_02347</name>
</gene>
<name>A0ABX9CLZ6_9ACTN</name>
<sequence>MTGPPQPHGELCRAALRSHPTTEQATRDEGGGCVKSRSPIDVVVREIGRILAEYGFSAAGREFRLRSPLGDWLVVDVQTSDASNRSRRLFYVNAGFLMSAKWDWSRSAIPGKRGLPSVADCLWSTRFDPRFGDTSMRWMVDSEATLTAVVDELEHVLHREIPVLVRLLDRCHLHCIADQEVGLGYATWQVKAWLLAEAGRAGELELLLQPLEDDDQDVEDEDDSVFQAMRRLASSRGEKGAGER</sequence>
<protein>
    <recommendedName>
        <fullName evidence="3">DUF4304 domain-containing protein</fullName>
    </recommendedName>
</protein>
<evidence type="ECO:0008006" key="3">
    <source>
        <dbReference type="Google" id="ProtNLM"/>
    </source>
</evidence>
<dbReference type="InterPro" id="IPR025412">
    <property type="entry name" value="DUF4304"/>
</dbReference>
<accession>A0ABX9CLZ6</accession>
<organism evidence="1 2">
    <name type="scientific">Micromonospora saelicesensis</name>
    <dbReference type="NCBI Taxonomy" id="285676"/>
    <lineage>
        <taxon>Bacteria</taxon>
        <taxon>Bacillati</taxon>
        <taxon>Actinomycetota</taxon>
        <taxon>Actinomycetes</taxon>
        <taxon>Micromonosporales</taxon>
        <taxon>Micromonosporaceae</taxon>
        <taxon>Micromonospora</taxon>
    </lineage>
</organism>
<dbReference type="EMBL" id="PXXW01000018">
    <property type="protein sequence ID" value="RAO00377.1"/>
    <property type="molecule type" value="Genomic_DNA"/>
</dbReference>
<reference evidence="1 2" key="1">
    <citation type="submission" date="2018-03" db="EMBL/GenBank/DDBJ databases">
        <title>Genomic framework for the identification of Micromonospora saelicesensis and Micromonospora noduli.</title>
        <authorList>
            <person name="Riesco R."/>
            <person name="Trujillo M.E."/>
        </authorList>
    </citation>
    <scope>NUCLEOTIDE SEQUENCE [LARGE SCALE GENOMIC DNA]</scope>
    <source>
        <strain evidence="1 2">GAR05</strain>
    </source>
</reference>
<evidence type="ECO:0000313" key="1">
    <source>
        <dbReference type="EMBL" id="RAO00377.1"/>
    </source>
</evidence>